<gene>
    <name evidence="1" type="ORF">BN1356_01395</name>
</gene>
<evidence type="ECO:0000313" key="1">
    <source>
        <dbReference type="EMBL" id="CQR25052.1"/>
    </source>
</evidence>
<protein>
    <recommendedName>
        <fullName evidence="3">DUF3284 domain-containing protein</fullName>
    </recommendedName>
</protein>
<dbReference type="InterPro" id="IPR021701">
    <property type="entry name" value="DUF3284"/>
</dbReference>
<proteinExistence type="predicted"/>
<dbReference type="STRING" id="1608583.BN1356_01395"/>
<dbReference type="Proteomes" id="UP000198604">
    <property type="component" value="Unassembled WGS sequence"/>
</dbReference>
<name>A0A0E4H554_9STRE</name>
<dbReference type="Pfam" id="PF11687">
    <property type="entry name" value="DUF3284"/>
    <property type="match status" value="1"/>
</dbReference>
<dbReference type="RefSeq" id="WP_093650644.1">
    <property type="nucleotide sequence ID" value="NZ_CTEN01000003.1"/>
</dbReference>
<accession>A0A0E4H554</accession>
<dbReference type="AlphaFoldDB" id="A0A0E4H554"/>
<evidence type="ECO:0000313" key="2">
    <source>
        <dbReference type="Proteomes" id="UP000198604"/>
    </source>
</evidence>
<keyword evidence="2" id="KW-1185">Reference proteome</keyword>
<organism evidence="1 2">
    <name type="scientific">Streptococcus varani</name>
    <dbReference type="NCBI Taxonomy" id="1608583"/>
    <lineage>
        <taxon>Bacteria</taxon>
        <taxon>Bacillati</taxon>
        <taxon>Bacillota</taxon>
        <taxon>Bacilli</taxon>
        <taxon>Lactobacillales</taxon>
        <taxon>Streptococcaceae</taxon>
        <taxon>Streptococcus</taxon>
    </lineage>
</organism>
<dbReference type="OrthoDB" id="2139539at2"/>
<sequence>MDISITKLCSLPARAIFKAITKSLVDDYVQNTKESLKEEDLRPGLSYIKYFGNKNQSSSKVTLTALDSPNLYEVVFSTNRGKQTISYQLESISDTETQICYSQKVEQGTFAQKTNDFIAGLFFKKGLERKIEAQLTALVNYVQQQTFN</sequence>
<evidence type="ECO:0008006" key="3">
    <source>
        <dbReference type="Google" id="ProtNLM"/>
    </source>
</evidence>
<reference evidence="2" key="1">
    <citation type="submission" date="2015-03" db="EMBL/GenBank/DDBJ databases">
        <authorList>
            <person name="Urmite Genomes"/>
        </authorList>
    </citation>
    <scope>NUCLEOTIDE SEQUENCE [LARGE SCALE GENOMIC DNA]</scope>
    <source>
        <strain evidence="2">FF10</strain>
    </source>
</reference>
<dbReference type="EMBL" id="CTEN01000003">
    <property type="protein sequence ID" value="CQR25052.1"/>
    <property type="molecule type" value="Genomic_DNA"/>
</dbReference>